<evidence type="ECO:0000313" key="4">
    <source>
        <dbReference type="EMBL" id="RGD87024.1"/>
    </source>
</evidence>
<dbReference type="InterPro" id="IPR006037">
    <property type="entry name" value="RCK_C"/>
</dbReference>
<dbReference type="Proteomes" id="UP000261032">
    <property type="component" value="Unassembled WGS sequence"/>
</dbReference>
<dbReference type="EMBL" id="QUSL01000002">
    <property type="protein sequence ID" value="RGD87024.1"/>
    <property type="molecule type" value="Genomic_DNA"/>
</dbReference>
<dbReference type="Gene3D" id="3.40.50.720">
    <property type="entry name" value="NAD(P)-binding Rossmann-like Domain"/>
    <property type="match status" value="1"/>
</dbReference>
<dbReference type="PANTHER" id="PTHR43833">
    <property type="entry name" value="POTASSIUM CHANNEL PROTEIN 2-RELATED-RELATED"/>
    <property type="match status" value="1"/>
</dbReference>
<feature type="domain" description="RCK N-terminal" evidence="1">
    <location>
        <begin position="1"/>
        <end position="117"/>
    </location>
</feature>
<dbReference type="InterPro" id="IPR036291">
    <property type="entry name" value="NAD(P)-bd_dom_sf"/>
</dbReference>
<accession>A0A3E3EGH9</accession>
<dbReference type="PROSITE" id="PS51201">
    <property type="entry name" value="RCK_N"/>
    <property type="match status" value="1"/>
</dbReference>
<dbReference type="GeneID" id="64195244"/>
<evidence type="ECO:0000313" key="5">
    <source>
        <dbReference type="Proteomes" id="UP000261032"/>
    </source>
</evidence>
<dbReference type="InterPro" id="IPR050721">
    <property type="entry name" value="Trk_Ktr_HKT_K-transport"/>
</dbReference>
<protein>
    <submittedName>
        <fullName evidence="4">TrkA family potassium uptake protein</fullName>
    </submittedName>
</protein>
<organism evidence="4 5">
    <name type="scientific">Thomasclavelia ramosa</name>
    <dbReference type="NCBI Taxonomy" id="1547"/>
    <lineage>
        <taxon>Bacteria</taxon>
        <taxon>Bacillati</taxon>
        <taxon>Bacillota</taxon>
        <taxon>Erysipelotrichia</taxon>
        <taxon>Erysipelotrichales</taxon>
        <taxon>Coprobacillaceae</taxon>
        <taxon>Thomasclavelia</taxon>
    </lineage>
</organism>
<dbReference type="InterPro" id="IPR003148">
    <property type="entry name" value="RCK_N"/>
</dbReference>
<dbReference type="SUPFAM" id="SSF116726">
    <property type="entry name" value="TrkA C-terminal domain-like"/>
    <property type="match status" value="1"/>
</dbReference>
<dbReference type="EMBL" id="JAQLKE010000001">
    <property type="protein sequence ID" value="MDB7082353.1"/>
    <property type="molecule type" value="Genomic_DNA"/>
</dbReference>
<dbReference type="RefSeq" id="WP_003536530.1">
    <property type="nucleotide sequence ID" value="NZ_AP031443.1"/>
</dbReference>
<dbReference type="AlphaFoldDB" id="A0A3E3EGH9"/>
<dbReference type="GO" id="GO:0006813">
    <property type="term" value="P:potassium ion transport"/>
    <property type="evidence" value="ECO:0007669"/>
    <property type="project" value="InterPro"/>
</dbReference>
<dbReference type="Pfam" id="PF02254">
    <property type="entry name" value="TrkA_N"/>
    <property type="match status" value="1"/>
</dbReference>
<feature type="domain" description="RCK C-terminal" evidence="2">
    <location>
        <begin position="134"/>
        <end position="214"/>
    </location>
</feature>
<dbReference type="Pfam" id="PF02080">
    <property type="entry name" value="TrkA_C"/>
    <property type="match status" value="1"/>
</dbReference>
<evidence type="ECO:0000259" key="2">
    <source>
        <dbReference type="PROSITE" id="PS51202"/>
    </source>
</evidence>
<dbReference type="GO" id="GO:0008324">
    <property type="term" value="F:monoatomic cation transmembrane transporter activity"/>
    <property type="evidence" value="ECO:0007669"/>
    <property type="project" value="InterPro"/>
</dbReference>
<dbReference type="InterPro" id="IPR036721">
    <property type="entry name" value="RCK_C_sf"/>
</dbReference>
<proteinExistence type="predicted"/>
<evidence type="ECO:0000259" key="1">
    <source>
        <dbReference type="PROSITE" id="PS51201"/>
    </source>
</evidence>
<name>A0A3E3EGH9_9FIRM</name>
<dbReference type="Gene3D" id="3.30.70.1450">
    <property type="entry name" value="Regulator of K+ conductance, C-terminal domain"/>
    <property type="match status" value="1"/>
</dbReference>
<dbReference type="Proteomes" id="UP001211987">
    <property type="component" value="Unassembled WGS sequence"/>
</dbReference>
<reference evidence="4 5" key="1">
    <citation type="submission" date="2018-08" db="EMBL/GenBank/DDBJ databases">
        <title>A genome reference for cultivated species of the human gut microbiota.</title>
        <authorList>
            <person name="Zou Y."/>
            <person name="Xue W."/>
            <person name="Luo G."/>
        </authorList>
    </citation>
    <scope>NUCLEOTIDE SEQUENCE [LARGE SCALE GENOMIC DNA]</scope>
    <source>
        <strain evidence="4 5">OM06-4</strain>
    </source>
</reference>
<sequence>MKSVLVIGLGRFGRHLSRKFIEEGNAVLAIEKDETRADWAVNIVNEIQIGDATNEDFIKSLGVNNFDICVVAVGDNFQTALEITVLLKDFGAEYIIARASRDVHRKLLLRNGADHVVYAEREIAEKIAIKYGAKNVFDYLELTPDIAIYEIKIPESWLNKTIIEKAVRTRYHVSILATKKNGRIFPLPPTNHVFAADETLIVMGTAKSIKEITR</sequence>
<gene>
    <name evidence="4" type="ORF">DXB93_02335</name>
    <name evidence="3" type="ORF">PM738_00945</name>
</gene>
<dbReference type="PANTHER" id="PTHR43833:SF7">
    <property type="entry name" value="KTR SYSTEM POTASSIUM UPTAKE PROTEIN C"/>
    <property type="match status" value="1"/>
</dbReference>
<evidence type="ECO:0000313" key="3">
    <source>
        <dbReference type="EMBL" id="MDB7082353.1"/>
    </source>
</evidence>
<dbReference type="PROSITE" id="PS51202">
    <property type="entry name" value="RCK_C"/>
    <property type="match status" value="1"/>
</dbReference>
<dbReference type="SUPFAM" id="SSF51735">
    <property type="entry name" value="NAD(P)-binding Rossmann-fold domains"/>
    <property type="match status" value="1"/>
</dbReference>
<reference evidence="3" key="2">
    <citation type="submission" date="2023-01" db="EMBL/GenBank/DDBJ databases">
        <title>Human gut microbiome strain richness.</title>
        <authorList>
            <person name="Chen-Liaw A."/>
        </authorList>
    </citation>
    <scope>NUCLEOTIDE SEQUENCE</scope>
    <source>
        <strain evidence="3">1001217st2_G6_1001217B_191108</strain>
    </source>
</reference>
<comment type="caution">
    <text evidence="4">The sequence shown here is derived from an EMBL/GenBank/DDBJ whole genome shotgun (WGS) entry which is preliminary data.</text>
</comment>